<comment type="subcellular location">
    <subcellularLocation>
        <location evidence="5">Cell membrane</location>
        <topology evidence="5">Multi-pass membrane protein</topology>
    </subcellularLocation>
    <subcellularLocation>
        <location evidence="1">Membrane</location>
        <topology evidence="1">Multi-pass membrane protein</topology>
    </subcellularLocation>
</comment>
<dbReference type="EMBL" id="SOKJ01000325">
    <property type="protein sequence ID" value="TET08917.1"/>
    <property type="molecule type" value="Genomic_DNA"/>
</dbReference>
<proteinExistence type="inferred from homology"/>
<accession>A0A523RT42</accession>
<evidence type="ECO:0000256" key="3">
    <source>
        <dbReference type="ARBA" id="ARBA00022989"/>
    </source>
</evidence>
<feature type="transmembrane region" description="Helical" evidence="5">
    <location>
        <begin position="171"/>
        <end position="191"/>
    </location>
</feature>
<dbReference type="GO" id="GO:0005886">
    <property type="term" value="C:plasma membrane"/>
    <property type="evidence" value="ECO:0007669"/>
    <property type="project" value="UniProtKB-SubCell"/>
</dbReference>
<sequence>MLNTLLPTTNVMINLPGLVGLGFLVGVLSGWFGVGGGFLMTPLLNVVFGIPYNIAVGSDLCQMVGTTAAASLKHRAYGHIDYRLALFILIGSVGGVESGARLLIRLKRLGSVTIYNHSFSKMYLWMTGIYIVLLLAVGTFMFFESRKAKKNPSQEGVVRTRILAKIQNIKIAPLLSLPISGIESISVWTLIALGFVIGMLSGLLGVGGGFILTPCLIYFFGIPTRIAIGTGLFQIIFTSGYGALTHFFKGNVSFFLAGCILAGSLGGSQLGAMLNKKIRAASTRYYFSLVVFIAVGVIILKFLYRLI</sequence>
<gene>
    <name evidence="6" type="ORF">E3J84_05675</name>
</gene>
<evidence type="ECO:0000313" key="6">
    <source>
        <dbReference type="EMBL" id="TET08917.1"/>
    </source>
</evidence>
<protein>
    <recommendedName>
        <fullName evidence="5">Probable membrane transporter protein</fullName>
    </recommendedName>
</protein>
<organism evidence="6 7">
    <name type="scientific">Aerophobetes bacterium</name>
    <dbReference type="NCBI Taxonomy" id="2030807"/>
    <lineage>
        <taxon>Bacteria</taxon>
        <taxon>Candidatus Aerophobota</taxon>
    </lineage>
</organism>
<feature type="transmembrane region" description="Helical" evidence="5">
    <location>
        <begin position="254"/>
        <end position="274"/>
    </location>
</feature>
<name>A0A523RT42_UNCAE</name>
<dbReference type="InterPro" id="IPR051598">
    <property type="entry name" value="TSUP/Inactive_protease-like"/>
</dbReference>
<comment type="similarity">
    <text evidence="5">Belongs to the 4-toluene sulfonate uptake permease (TSUP) (TC 2.A.102) family.</text>
</comment>
<dbReference type="Proteomes" id="UP000316360">
    <property type="component" value="Unassembled WGS sequence"/>
</dbReference>
<feature type="transmembrane region" description="Helical" evidence="5">
    <location>
        <begin position="124"/>
        <end position="143"/>
    </location>
</feature>
<keyword evidence="2 5" id="KW-0812">Transmembrane</keyword>
<dbReference type="Pfam" id="PF01925">
    <property type="entry name" value="TauE"/>
    <property type="match status" value="1"/>
</dbReference>
<evidence type="ECO:0000256" key="4">
    <source>
        <dbReference type="ARBA" id="ARBA00023136"/>
    </source>
</evidence>
<keyword evidence="4 5" id="KW-0472">Membrane</keyword>
<evidence type="ECO:0000313" key="7">
    <source>
        <dbReference type="Proteomes" id="UP000316360"/>
    </source>
</evidence>
<evidence type="ECO:0000256" key="2">
    <source>
        <dbReference type="ARBA" id="ARBA00022692"/>
    </source>
</evidence>
<keyword evidence="5" id="KW-1003">Cell membrane</keyword>
<dbReference type="PANTHER" id="PTHR43701:SF2">
    <property type="entry name" value="MEMBRANE TRANSPORTER PROTEIN YJNA-RELATED"/>
    <property type="match status" value="1"/>
</dbReference>
<reference evidence="6 7" key="1">
    <citation type="submission" date="2019-03" db="EMBL/GenBank/DDBJ databases">
        <title>Metabolic potential of uncultured bacteria and archaea associated with petroleum seepage in deep-sea sediments.</title>
        <authorList>
            <person name="Dong X."/>
            <person name="Hubert C."/>
        </authorList>
    </citation>
    <scope>NUCLEOTIDE SEQUENCE [LARGE SCALE GENOMIC DNA]</scope>
    <source>
        <strain evidence="6">E44_bin7</strain>
    </source>
</reference>
<dbReference type="PANTHER" id="PTHR43701">
    <property type="entry name" value="MEMBRANE TRANSPORTER PROTEIN MJ0441-RELATED"/>
    <property type="match status" value="1"/>
</dbReference>
<dbReference type="AlphaFoldDB" id="A0A523RT42"/>
<feature type="transmembrane region" description="Helical" evidence="5">
    <location>
        <begin position="286"/>
        <end position="304"/>
    </location>
</feature>
<evidence type="ECO:0000256" key="1">
    <source>
        <dbReference type="ARBA" id="ARBA00004141"/>
    </source>
</evidence>
<feature type="transmembrane region" description="Helical" evidence="5">
    <location>
        <begin position="84"/>
        <end position="104"/>
    </location>
</feature>
<keyword evidence="3 5" id="KW-1133">Transmembrane helix</keyword>
<feature type="transmembrane region" description="Helical" evidence="5">
    <location>
        <begin position="12"/>
        <end position="32"/>
    </location>
</feature>
<feature type="transmembrane region" description="Helical" evidence="5">
    <location>
        <begin position="197"/>
        <end position="219"/>
    </location>
</feature>
<comment type="caution">
    <text evidence="6">The sequence shown here is derived from an EMBL/GenBank/DDBJ whole genome shotgun (WGS) entry which is preliminary data.</text>
</comment>
<evidence type="ECO:0000256" key="5">
    <source>
        <dbReference type="RuleBase" id="RU363041"/>
    </source>
</evidence>
<feature type="transmembrane region" description="Helical" evidence="5">
    <location>
        <begin position="226"/>
        <end position="248"/>
    </location>
</feature>
<dbReference type="InterPro" id="IPR002781">
    <property type="entry name" value="TM_pro_TauE-like"/>
</dbReference>